<keyword evidence="4 7" id="KW-0378">Hydrolase</keyword>
<name>A0AAN9U4E4_9PEZI</name>
<dbReference type="Pfam" id="PF00082">
    <property type="entry name" value="Peptidase_S8"/>
    <property type="match status" value="1"/>
</dbReference>
<proteinExistence type="inferred from homology"/>
<dbReference type="AlphaFoldDB" id="A0AAN9U4E4"/>
<dbReference type="InterPro" id="IPR023828">
    <property type="entry name" value="Peptidase_S8_Ser-AS"/>
</dbReference>
<dbReference type="PRINTS" id="PR00723">
    <property type="entry name" value="SUBTILISIN"/>
</dbReference>
<feature type="active site" description="Charge relay system" evidence="6 7">
    <location>
        <position position="208"/>
    </location>
</feature>
<feature type="domain" description="Peptidase S8/S53" evidence="9">
    <location>
        <begin position="148"/>
        <end position="545"/>
    </location>
</feature>
<dbReference type="PANTHER" id="PTHR43399">
    <property type="entry name" value="SUBTILISIN-RELATED"/>
    <property type="match status" value="1"/>
</dbReference>
<evidence type="ECO:0000313" key="12">
    <source>
        <dbReference type="Proteomes" id="UP001320245"/>
    </source>
</evidence>
<evidence type="ECO:0000256" key="3">
    <source>
        <dbReference type="ARBA" id="ARBA00022729"/>
    </source>
</evidence>
<gene>
    <name evidence="11" type="ORF">SLS53_009188</name>
</gene>
<evidence type="ECO:0000313" key="11">
    <source>
        <dbReference type="EMBL" id="KAK7729820.1"/>
    </source>
</evidence>
<dbReference type="SUPFAM" id="SSF52743">
    <property type="entry name" value="Subtilisin-like"/>
    <property type="match status" value="1"/>
</dbReference>
<feature type="signal peptide" evidence="8">
    <location>
        <begin position="1"/>
        <end position="18"/>
    </location>
</feature>
<protein>
    <submittedName>
        <fullName evidence="11">Uncharacterized protein</fullName>
    </submittedName>
</protein>
<dbReference type="InterPro" id="IPR015500">
    <property type="entry name" value="Peptidase_S8_subtilisin-rel"/>
</dbReference>
<evidence type="ECO:0000259" key="10">
    <source>
        <dbReference type="Pfam" id="PF06280"/>
    </source>
</evidence>
<dbReference type="GO" id="GO:0016020">
    <property type="term" value="C:membrane"/>
    <property type="evidence" value="ECO:0007669"/>
    <property type="project" value="InterPro"/>
</dbReference>
<sequence>MKVSQLLASLCLSSGGLALVRRQKLQPGNEANGTALQPKQYILEFEAGSDFTAIQSSIAARPGTTIRRVFDTDIFAGVSVESTSENVDTLSAIKSVAQVWPSRIITLNTTEPSRSWSAADAAGEAASANYSVHAQTGVDKLHAQGIYGKGVVIGIVDTGTQYTHPALGGCFGEGCKVAGGYDLVGDGCWPVVGCDVEPDDDPMDDIGHGTHVAGIAVGQSSDGLFVGVAPEATILSYKVFTAYDGTTEDVLIEAFLMAYEAGVDIITSSVGGASGWSTDAWAVVASRIADEGIIVTIAAGNDGIEGPYFASNGAAGQHVLAVASIEAETTAENAFLANFTLENQNSSAAVGYYEGSHPITSAYTGYPIYPISLNTSSTDDACSALSVNLTGKVALVRVGSCDGTVQQTNVQNAGAHVTLWYQADDPYTIPNYKRTGGFVGTISADSGVAIVETLRAGGTVIADFTTINADNYFVGMPNPSVARGLPDYYTSWGPLYDLTIKPDIAAPGGNILSTYPTDTYAVLSGTSMATPYIAGVAALYIGYFGGRNTNAGFNSRELMMRIISSGDSLPYFDGSTQTDYGLYAPIAQIGTGIINATKVLGFTTSLSYEKFELNDTQHFNGKHSVEITNGADVEATYIYDLQSAAGFETWSPDDDTLLDFVDLVPIKAVPCVSYPTTVTLGPGEARTIDFNFEYPGGLGELPLYSGKILVNSSLGESLAIPYLGLAASLEQTISDQWETGYPYSVSGLSATNSSAKASYTFNLSTSSQDFPKMYARTQWGTKELRWDVFASNWTEREWVYPPVTGLNAYIGSVTYWLYSGEVTVYDSSQYPNDTVAFPISDEPRSSVEDDDMQFWWFGGLANGSQIAPGSYVWRFAALIPFGDPTRSDDWSSFTTSFTVLSE</sequence>
<dbReference type="PROSITE" id="PS00138">
    <property type="entry name" value="SUBTILASE_SER"/>
    <property type="match status" value="1"/>
</dbReference>
<dbReference type="CDD" id="cd07489">
    <property type="entry name" value="Peptidases_S8_5"/>
    <property type="match status" value="1"/>
</dbReference>
<keyword evidence="3 8" id="KW-0732">Signal</keyword>
<dbReference type="InterPro" id="IPR034187">
    <property type="entry name" value="Peptidases_S8_5"/>
</dbReference>
<dbReference type="InterPro" id="IPR022398">
    <property type="entry name" value="Peptidase_S8_His-AS"/>
</dbReference>
<keyword evidence="12" id="KW-1185">Reference proteome</keyword>
<dbReference type="InterPro" id="IPR010435">
    <property type="entry name" value="C5a/SBT2-like_Fn3"/>
</dbReference>
<accession>A0AAN9U4E4</accession>
<evidence type="ECO:0000259" key="9">
    <source>
        <dbReference type="Pfam" id="PF00082"/>
    </source>
</evidence>
<evidence type="ECO:0000256" key="6">
    <source>
        <dbReference type="PIRSR" id="PIRSR615500-1"/>
    </source>
</evidence>
<evidence type="ECO:0000256" key="5">
    <source>
        <dbReference type="ARBA" id="ARBA00022825"/>
    </source>
</evidence>
<dbReference type="Proteomes" id="UP001320245">
    <property type="component" value="Unassembled WGS sequence"/>
</dbReference>
<organism evidence="11 12">
    <name type="scientific">Cytospora paraplurivora</name>
    <dbReference type="NCBI Taxonomy" id="2898453"/>
    <lineage>
        <taxon>Eukaryota</taxon>
        <taxon>Fungi</taxon>
        <taxon>Dikarya</taxon>
        <taxon>Ascomycota</taxon>
        <taxon>Pezizomycotina</taxon>
        <taxon>Sordariomycetes</taxon>
        <taxon>Sordariomycetidae</taxon>
        <taxon>Diaporthales</taxon>
        <taxon>Cytosporaceae</taxon>
        <taxon>Cytospora</taxon>
    </lineage>
</organism>
<feature type="domain" description="C5a peptidase/Subtilisin-like protease SBT2-like Fn3-like" evidence="10">
    <location>
        <begin position="612"/>
        <end position="723"/>
    </location>
</feature>
<dbReference type="PANTHER" id="PTHR43399:SF4">
    <property type="entry name" value="CELL WALL-ASSOCIATED PROTEASE"/>
    <property type="match status" value="1"/>
</dbReference>
<dbReference type="Gene3D" id="3.50.30.30">
    <property type="match status" value="1"/>
</dbReference>
<dbReference type="GO" id="GO:0004252">
    <property type="term" value="F:serine-type endopeptidase activity"/>
    <property type="evidence" value="ECO:0007669"/>
    <property type="project" value="UniProtKB-UniRule"/>
</dbReference>
<dbReference type="GO" id="GO:0006508">
    <property type="term" value="P:proteolysis"/>
    <property type="evidence" value="ECO:0007669"/>
    <property type="project" value="UniProtKB-KW"/>
</dbReference>
<keyword evidence="2 7" id="KW-0645">Protease</keyword>
<comment type="caution">
    <text evidence="11">The sequence shown here is derived from an EMBL/GenBank/DDBJ whole genome shotgun (WGS) entry which is preliminary data.</text>
</comment>
<dbReference type="SUPFAM" id="SSF52025">
    <property type="entry name" value="PA domain"/>
    <property type="match status" value="1"/>
</dbReference>
<feature type="chain" id="PRO_5042971939" evidence="8">
    <location>
        <begin position="19"/>
        <end position="902"/>
    </location>
</feature>
<feature type="active site" description="Charge relay system" evidence="6 7">
    <location>
        <position position="157"/>
    </location>
</feature>
<dbReference type="Gene3D" id="3.40.50.200">
    <property type="entry name" value="Peptidase S8/S53 domain"/>
    <property type="match status" value="1"/>
</dbReference>
<feature type="active site" description="Charge relay system" evidence="6 7">
    <location>
        <position position="527"/>
    </location>
</feature>
<evidence type="ECO:0000256" key="2">
    <source>
        <dbReference type="ARBA" id="ARBA00022670"/>
    </source>
</evidence>
<evidence type="ECO:0000256" key="1">
    <source>
        <dbReference type="ARBA" id="ARBA00011073"/>
    </source>
</evidence>
<dbReference type="EMBL" id="JAJSPL020000067">
    <property type="protein sequence ID" value="KAK7729820.1"/>
    <property type="molecule type" value="Genomic_DNA"/>
</dbReference>
<dbReference type="InterPro" id="IPR036852">
    <property type="entry name" value="Peptidase_S8/S53_dom_sf"/>
</dbReference>
<dbReference type="InterPro" id="IPR051048">
    <property type="entry name" value="Peptidase_S8/S53_subtilisin"/>
</dbReference>
<dbReference type="InterPro" id="IPR046450">
    <property type="entry name" value="PA_dom_sf"/>
</dbReference>
<reference evidence="11 12" key="1">
    <citation type="journal article" date="2023" name="PLoS ONE">
        <title>Cytospora paraplurivora sp. nov. isolated from orchards with fruit tree decline syndrome in Ontario, Canada.</title>
        <authorList>
            <person name="Ilyukhin E."/>
            <person name="Nguyen H.D.T."/>
            <person name="Castle A.J."/>
            <person name="Ellouze W."/>
        </authorList>
    </citation>
    <scope>NUCLEOTIDE SEQUENCE [LARGE SCALE GENOMIC DNA]</scope>
    <source>
        <strain evidence="11 12">FDS-564</strain>
    </source>
</reference>
<evidence type="ECO:0000256" key="8">
    <source>
        <dbReference type="SAM" id="SignalP"/>
    </source>
</evidence>
<comment type="similarity">
    <text evidence="1 7">Belongs to the peptidase S8 family.</text>
</comment>
<evidence type="ECO:0000256" key="4">
    <source>
        <dbReference type="ARBA" id="ARBA00022801"/>
    </source>
</evidence>
<dbReference type="PROSITE" id="PS00137">
    <property type="entry name" value="SUBTILASE_HIS"/>
    <property type="match status" value="1"/>
</dbReference>
<evidence type="ECO:0000256" key="7">
    <source>
        <dbReference type="PROSITE-ProRule" id="PRU01240"/>
    </source>
</evidence>
<dbReference type="Pfam" id="PF06280">
    <property type="entry name" value="fn3_5"/>
    <property type="match status" value="1"/>
</dbReference>
<dbReference type="PROSITE" id="PS51892">
    <property type="entry name" value="SUBTILASE"/>
    <property type="match status" value="1"/>
</dbReference>
<keyword evidence="5 7" id="KW-0720">Serine protease</keyword>
<dbReference type="InterPro" id="IPR000209">
    <property type="entry name" value="Peptidase_S8/S53_dom"/>
</dbReference>